<dbReference type="RefSeq" id="WP_014964820.1">
    <property type="nucleotide sequence ID" value="NC_018656.1"/>
</dbReference>
<evidence type="ECO:0000313" key="4">
    <source>
        <dbReference type="Proteomes" id="UP000006100"/>
    </source>
</evidence>
<keyword evidence="1" id="KW-1133">Transmembrane helix</keyword>
<keyword evidence="1" id="KW-0472">Membrane</keyword>
<feature type="transmembrane region" description="Helical" evidence="1">
    <location>
        <begin position="115"/>
        <end position="138"/>
    </location>
</feature>
<dbReference type="GeneID" id="13697659"/>
<feature type="transmembrane region" description="Helical" evidence="1">
    <location>
        <begin position="299"/>
        <end position="320"/>
    </location>
</feature>
<dbReference type="KEGG" id="nir:NSED_03210"/>
<dbReference type="eggNOG" id="arCOG08741">
    <property type="taxonomic scope" value="Archaea"/>
</dbReference>
<keyword evidence="1" id="KW-0812">Transmembrane</keyword>
<dbReference type="PATRIC" id="fig|1229909.8.peg.683"/>
<feature type="transmembrane region" description="Helical" evidence="1">
    <location>
        <begin position="12"/>
        <end position="38"/>
    </location>
</feature>
<protein>
    <submittedName>
        <fullName evidence="3">Abortive infection protein</fullName>
    </submittedName>
</protein>
<sequence>MQNSNKFLQLIGIPFTALLSVVFGLLLVSFPIGIFVVFESDIGGDINYEYPFTHLDLFAGTEFYQAPLDLSIGDVFVVLWTLYLILFVIAILGPKHNFLKTLSPIISFGRYNTRLNYMIGITKWFSILILISALINFVQEGFGIEIVPPLDDNNLIQFFYVSLAPLIEELGFRILLIGVPLFALYSHKSSMKYFITCLWNPNFLHIYNSKKAISLIVFVGVLFGFMHVAFGDSWSEGKFAQATASGIILGWVYLRYGFVASLLIHWATNYFVFSYVNFISQINMISINDAFSHSLMSTLELLLLISGAFSICILFVNRFYSKKEPDLEV</sequence>
<dbReference type="InterPro" id="IPR003675">
    <property type="entry name" value="Rce1/LyrA-like_dom"/>
</dbReference>
<dbReference type="GO" id="GO:0080120">
    <property type="term" value="P:CAAX-box protein maturation"/>
    <property type="evidence" value="ECO:0007669"/>
    <property type="project" value="UniProtKB-ARBA"/>
</dbReference>
<proteinExistence type="predicted"/>
<feature type="domain" description="CAAX prenyl protease 2/Lysostaphin resistance protein A-like" evidence="2">
    <location>
        <begin position="158"/>
        <end position="271"/>
    </location>
</feature>
<evidence type="ECO:0000313" key="3">
    <source>
        <dbReference type="EMBL" id="AFS82448.1"/>
    </source>
</evidence>
<evidence type="ECO:0000259" key="2">
    <source>
        <dbReference type="Pfam" id="PF02517"/>
    </source>
</evidence>
<keyword evidence="4" id="KW-1185">Reference proteome</keyword>
<feature type="transmembrane region" description="Helical" evidence="1">
    <location>
        <begin position="158"/>
        <end position="185"/>
    </location>
</feature>
<dbReference type="Pfam" id="PF02517">
    <property type="entry name" value="Rce1-like"/>
    <property type="match status" value="1"/>
</dbReference>
<reference evidence="3 4" key="1">
    <citation type="journal article" date="2012" name="J. Bacteriol.">
        <title>Draft Genome Sequence of an Ammonia-Oxidizing Archaeon, "Candidatus Nitrosopumilus sediminis" AR2, from Svalbard in the Arctic Circle.</title>
        <authorList>
            <person name="Park S.J."/>
            <person name="Kim J.G."/>
            <person name="Jung M.Y."/>
            <person name="Kim S.J."/>
            <person name="Cha I.T."/>
            <person name="Ghai R."/>
            <person name="Martin-Cuadrado A.B."/>
            <person name="Rodriguez-Valera F."/>
            <person name="Rhee S.K."/>
        </authorList>
    </citation>
    <scope>NUCLEOTIDE SEQUENCE [LARGE SCALE GENOMIC DNA]</scope>
    <source>
        <strain evidence="3 4">AR2</strain>
    </source>
</reference>
<dbReference type="AlphaFoldDB" id="K0B8I1"/>
<organism evidence="3 4">
    <name type="scientific">Candidatus Nitrosopumilus sediminis</name>
    <dbReference type="NCBI Taxonomy" id="1229909"/>
    <lineage>
        <taxon>Archaea</taxon>
        <taxon>Nitrososphaerota</taxon>
        <taxon>Nitrososphaeria</taxon>
        <taxon>Nitrosopumilales</taxon>
        <taxon>Nitrosopumilaceae</taxon>
        <taxon>Nitrosopumilus</taxon>
    </lineage>
</organism>
<feature type="transmembrane region" description="Helical" evidence="1">
    <location>
        <begin position="256"/>
        <end position="278"/>
    </location>
</feature>
<accession>K0B8I1</accession>
<feature type="transmembrane region" description="Helical" evidence="1">
    <location>
        <begin position="75"/>
        <end position="94"/>
    </location>
</feature>
<name>K0B8I1_9ARCH</name>
<dbReference type="HOGENOM" id="CLU_843595_0_0_2"/>
<dbReference type="GO" id="GO:0004175">
    <property type="term" value="F:endopeptidase activity"/>
    <property type="evidence" value="ECO:0007669"/>
    <property type="project" value="UniProtKB-ARBA"/>
</dbReference>
<feature type="transmembrane region" description="Helical" evidence="1">
    <location>
        <begin position="212"/>
        <end position="230"/>
    </location>
</feature>
<dbReference type="STRING" id="1229909.NSED_03210"/>
<evidence type="ECO:0000256" key="1">
    <source>
        <dbReference type="SAM" id="Phobius"/>
    </source>
</evidence>
<dbReference type="Proteomes" id="UP000006100">
    <property type="component" value="Chromosome"/>
</dbReference>
<dbReference type="EMBL" id="CP003843">
    <property type="protein sequence ID" value="AFS82448.1"/>
    <property type="molecule type" value="Genomic_DNA"/>
</dbReference>
<gene>
    <name evidence="3" type="ORF">NSED_03210</name>
</gene>
<dbReference type="OrthoDB" id="10162at2157"/>